<evidence type="ECO:0000256" key="2">
    <source>
        <dbReference type="ARBA" id="ARBA00023125"/>
    </source>
</evidence>
<dbReference type="Proteomes" id="UP000001449">
    <property type="component" value="Chromosome 5"/>
</dbReference>
<dbReference type="KEGG" id="tps:THAPSDRAFT_5010"/>
<name>B8C1Q0_THAPS</name>
<feature type="compositionally biased region" description="Polar residues" evidence="5">
    <location>
        <begin position="318"/>
        <end position="336"/>
    </location>
</feature>
<dbReference type="SUPFAM" id="SSF46785">
    <property type="entry name" value="Winged helix' DNA-binding domain"/>
    <property type="match status" value="1"/>
</dbReference>
<feature type="compositionally biased region" description="Low complexity" evidence="5">
    <location>
        <begin position="299"/>
        <end position="317"/>
    </location>
</feature>
<dbReference type="FunFam" id="1.10.10.10:FF:000479">
    <property type="entry name" value="Predicted protein"/>
    <property type="match status" value="1"/>
</dbReference>
<accession>B8C1Q0</accession>
<reference evidence="7 8" key="2">
    <citation type="journal article" date="2008" name="Nature">
        <title>The Phaeodactylum genome reveals the evolutionary history of diatom genomes.</title>
        <authorList>
            <person name="Bowler C."/>
            <person name="Allen A.E."/>
            <person name="Badger J.H."/>
            <person name="Grimwood J."/>
            <person name="Jabbari K."/>
            <person name="Kuo A."/>
            <person name="Maheswari U."/>
            <person name="Martens C."/>
            <person name="Maumus F."/>
            <person name="Otillar R.P."/>
            <person name="Rayko E."/>
            <person name="Salamov A."/>
            <person name="Vandepoele K."/>
            <person name="Beszteri B."/>
            <person name="Gruber A."/>
            <person name="Heijde M."/>
            <person name="Katinka M."/>
            <person name="Mock T."/>
            <person name="Valentin K."/>
            <person name="Verret F."/>
            <person name="Berges J.A."/>
            <person name="Brownlee C."/>
            <person name="Cadoret J.P."/>
            <person name="Chiovitti A."/>
            <person name="Choi C.J."/>
            <person name="Coesel S."/>
            <person name="De Martino A."/>
            <person name="Detter J.C."/>
            <person name="Durkin C."/>
            <person name="Falciatore A."/>
            <person name="Fournet J."/>
            <person name="Haruta M."/>
            <person name="Huysman M.J."/>
            <person name="Jenkins B.D."/>
            <person name="Jiroutova K."/>
            <person name="Jorgensen R.E."/>
            <person name="Joubert Y."/>
            <person name="Kaplan A."/>
            <person name="Kroger N."/>
            <person name="Kroth P.G."/>
            <person name="La Roche J."/>
            <person name="Lindquist E."/>
            <person name="Lommer M."/>
            <person name="Martin-Jezequel V."/>
            <person name="Lopez P.J."/>
            <person name="Lucas S."/>
            <person name="Mangogna M."/>
            <person name="McGinnis K."/>
            <person name="Medlin L.K."/>
            <person name="Montsant A."/>
            <person name="Oudot-Le Secq M.P."/>
            <person name="Napoli C."/>
            <person name="Obornik M."/>
            <person name="Parker M.S."/>
            <person name="Petit J.L."/>
            <person name="Porcel B.M."/>
            <person name="Poulsen N."/>
            <person name="Robison M."/>
            <person name="Rychlewski L."/>
            <person name="Rynearson T.A."/>
            <person name="Schmutz J."/>
            <person name="Shapiro H."/>
            <person name="Siaut M."/>
            <person name="Stanley M."/>
            <person name="Sussman M.R."/>
            <person name="Taylor A.R."/>
            <person name="Vardi A."/>
            <person name="von Dassow P."/>
            <person name="Vyverman W."/>
            <person name="Willis A."/>
            <person name="Wyrwicz L.S."/>
            <person name="Rokhsar D.S."/>
            <person name="Weissenbach J."/>
            <person name="Armbrust E.V."/>
            <person name="Green B.R."/>
            <person name="Van de Peer Y."/>
            <person name="Grigoriev I.V."/>
        </authorList>
    </citation>
    <scope>NUCLEOTIDE SEQUENCE [LARGE SCALE GENOMIC DNA]</scope>
    <source>
        <strain evidence="7 8">CCMP1335</strain>
    </source>
</reference>
<dbReference type="OMA" id="NDRYEEN"/>
<evidence type="ECO:0000256" key="1">
    <source>
        <dbReference type="ARBA" id="ARBA00004123"/>
    </source>
</evidence>
<proteinExistence type="inferred from homology"/>
<keyword evidence="2" id="KW-0238">DNA-binding</keyword>
<evidence type="ECO:0000313" key="7">
    <source>
        <dbReference type="EMBL" id="EED92257.1"/>
    </source>
</evidence>
<organism evidence="7 8">
    <name type="scientific">Thalassiosira pseudonana</name>
    <name type="common">Marine diatom</name>
    <name type="synonym">Cyclotella nana</name>
    <dbReference type="NCBI Taxonomy" id="35128"/>
    <lineage>
        <taxon>Eukaryota</taxon>
        <taxon>Sar</taxon>
        <taxon>Stramenopiles</taxon>
        <taxon>Ochrophyta</taxon>
        <taxon>Bacillariophyta</taxon>
        <taxon>Coscinodiscophyceae</taxon>
        <taxon>Thalassiosirophycidae</taxon>
        <taxon>Thalassiosirales</taxon>
        <taxon>Thalassiosiraceae</taxon>
        <taxon>Thalassiosira</taxon>
    </lineage>
</organism>
<evidence type="ECO:0000256" key="5">
    <source>
        <dbReference type="SAM" id="MobiDB-lite"/>
    </source>
</evidence>
<dbReference type="PANTHER" id="PTHR10015:SF206">
    <property type="entry name" value="HSF-TYPE DNA-BINDING DOMAIN-CONTAINING PROTEIN"/>
    <property type="match status" value="1"/>
</dbReference>
<dbReference type="InParanoid" id="B8C1Q0"/>
<feature type="region of interest" description="Disordered" evidence="5">
    <location>
        <begin position="555"/>
        <end position="584"/>
    </location>
</feature>
<feature type="region of interest" description="Disordered" evidence="5">
    <location>
        <begin position="62"/>
        <end position="96"/>
    </location>
</feature>
<dbReference type="InterPro" id="IPR036390">
    <property type="entry name" value="WH_DNA-bd_sf"/>
</dbReference>
<sequence length="584" mass="63421">MDSKSSCGTLCGQSIITSSNAILSIITRTIQQGIKDVNSESLIVSLASTTIATIMSDKKKRKAPSLGASASAPSPAPAPNPSATTNPGIASPSTDTRDRIRRAINYNYNNYQDYSQTQKYELTVEAFNVKKQQSFPQKLHEILANDDNREAIVWLPHGRAFKVLDDEKLMNLVLPNYFNHRSRASFLRQVNNWNFKRVLSGPDEGSYYNEKFLRGLPHISFLMSQQQTLRRDKDKMQQKSGYPLYARMLDVPPDFYAISEAFPLPVNDRYEENENSSDSSSFNGSGGAQGTTTFEARGNTSSSNSQNESSNQKRSNSANESGGSSTQPVSFSSGGNNANNITTEYYQSMIHSYTNARAEAQRSETGVDTISSNSNGSGGIVLHERMPPLPSQAQQFSAGDVGLNQAAGAAASTAQTSLVGVNQPVMQDQGGDCVQPLIGQSQSNAILNSMFPAGFLPNPAGFNLGFPPVQQQHQPPNPPPPPQLAVRPIDLNVIFHPILTNPNLGLNNPQQLVQQHPVYQPPPFTLDAVIIAALQQMLANPRLQVQQQQFNSALGNSNQIAASQGNNDNNKPPSPPPDNSTTDR</sequence>
<evidence type="ECO:0000313" key="8">
    <source>
        <dbReference type="Proteomes" id="UP000001449"/>
    </source>
</evidence>
<dbReference type="GeneID" id="7448454"/>
<dbReference type="PaxDb" id="35128-Thaps5010"/>
<comment type="subcellular location">
    <subcellularLocation>
        <location evidence="1">Nucleus</location>
    </subcellularLocation>
</comment>
<dbReference type="HOGENOM" id="CLU_467370_0_0_1"/>
<reference evidence="7 8" key="1">
    <citation type="journal article" date="2004" name="Science">
        <title>The genome of the diatom Thalassiosira pseudonana: ecology, evolution, and metabolism.</title>
        <authorList>
            <person name="Armbrust E.V."/>
            <person name="Berges J.A."/>
            <person name="Bowler C."/>
            <person name="Green B.R."/>
            <person name="Martinez D."/>
            <person name="Putnam N.H."/>
            <person name="Zhou S."/>
            <person name="Allen A.E."/>
            <person name="Apt K.E."/>
            <person name="Bechner M."/>
            <person name="Brzezinski M.A."/>
            <person name="Chaal B.K."/>
            <person name="Chiovitti A."/>
            <person name="Davis A.K."/>
            <person name="Demarest M.S."/>
            <person name="Detter J.C."/>
            <person name="Glavina T."/>
            <person name="Goodstein D."/>
            <person name="Hadi M.Z."/>
            <person name="Hellsten U."/>
            <person name="Hildebrand M."/>
            <person name="Jenkins B.D."/>
            <person name="Jurka J."/>
            <person name="Kapitonov V.V."/>
            <person name="Kroger N."/>
            <person name="Lau W.W."/>
            <person name="Lane T.W."/>
            <person name="Larimer F.W."/>
            <person name="Lippmeier J.C."/>
            <person name="Lucas S."/>
            <person name="Medina M."/>
            <person name="Montsant A."/>
            <person name="Obornik M."/>
            <person name="Parker M.S."/>
            <person name="Palenik B."/>
            <person name="Pazour G.J."/>
            <person name="Richardson P.M."/>
            <person name="Rynearson T.A."/>
            <person name="Saito M.A."/>
            <person name="Schwartz D.C."/>
            <person name="Thamatrakoln K."/>
            <person name="Valentin K."/>
            <person name="Vardi A."/>
            <person name="Wilkerson F.P."/>
            <person name="Rokhsar D.S."/>
        </authorList>
    </citation>
    <scope>NUCLEOTIDE SEQUENCE [LARGE SCALE GENOMIC DNA]</scope>
    <source>
        <strain evidence="7 8">CCMP1335</strain>
    </source>
</reference>
<dbReference type="PRINTS" id="PR00056">
    <property type="entry name" value="HSFDOMAIN"/>
</dbReference>
<feature type="compositionally biased region" description="Low complexity" evidence="5">
    <location>
        <begin position="64"/>
        <end position="73"/>
    </location>
</feature>
<dbReference type="InterPro" id="IPR036388">
    <property type="entry name" value="WH-like_DNA-bd_sf"/>
</dbReference>
<dbReference type="SMART" id="SM00415">
    <property type="entry name" value="HSF"/>
    <property type="match status" value="1"/>
</dbReference>
<dbReference type="GO" id="GO:0043565">
    <property type="term" value="F:sequence-specific DNA binding"/>
    <property type="evidence" value="ECO:0007669"/>
    <property type="project" value="InterPro"/>
</dbReference>
<keyword evidence="8" id="KW-1185">Reference proteome</keyword>
<dbReference type="PANTHER" id="PTHR10015">
    <property type="entry name" value="HEAT SHOCK TRANSCRIPTION FACTOR"/>
    <property type="match status" value="1"/>
</dbReference>
<dbReference type="GO" id="GO:0003700">
    <property type="term" value="F:DNA-binding transcription factor activity"/>
    <property type="evidence" value="ECO:0007669"/>
    <property type="project" value="InterPro"/>
</dbReference>
<dbReference type="Pfam" id="PF00447">
    <property type="entry name" value="HSF_DNA-bind"/>
    <property type="match status" value="1"/>
</dbReference>
<dbReference type="Gene3D" id="1.10.10.10">
    <property type="entry name" value="Winged helix-like DNA-binding domain superfamily/Winged helix DNA-binding domain"/>
    <property type="match status" value="1"/>
</dbReference>
<feature type="region of interest" description="Disordered" evidence="5">
    <location>
        <begin position="357"/>
        <end position="376"/>
    </location>
</feature>
<comment type="similarity">
    <text evidence="4">Belongs to the HSF family.</text>
</comment>
<keyword evidence="3" id="KW-0539">Nucleus</keyword>
<dbReference type="EMBL" id="CM000642">
    <property type="protein sequence ID" value="EED92257.1"/>
    <property type="molecule type" value="Genomic_DNA"/>
</dbReference>
<protein>
    <recommendedName>
        <fullName evidence="6">HSF-type DNA-binding domain-containing protein</fullName>
    </recommendedName>
</protein>
<dbReference type="AlphaFoldDB" id="B8C1Q0"/>
<evidence type="ECO:0000256" key="4">
    <source>
        <dbReference type="RuleBase" id="RU004020"/>
    </source>
</evidence>
<gene>
    <name evidence="7" type="ORF">THAPSDRAFT_5010</name>
</gene>
<evidence type="ECO:0000256" key="3">
    <source>
        <dbReference type="ARBA" id="ARBA00023242"/>
    </source>
</evidence>
<dbReference type="RefSeq" id="XP_002290505.1">
    <property type="nucleotide sequence ID" value="XM_002290469.1"/>
</dbReference>
<dbReference type="GO" id="GO:0005634">
    <property type="term" value="C:nucleus"/>
    <property type="evidence" value="ECO:0007669"/>
    <property type="project" value="UniProtKB-SubCell"/>
</dbReference>
<feature type="region of interest" description="Disordered" evidence="5">
    <location>
        <begin position="269"/>
        <end position="336"/>
    </location>
</feature>
<dbReference type="eggNOG" id="KOG0627">
    <property type="taxonomic scope" value="Eukaryota"/>
</dbReference>
<evidence type="ECO:0000259" key="6">
    <source>
        <dbReference type="SMART" id="SM00415"/>
    </source>
</evidence>
<feature type="compositionally biased region" description="Polar residues" evidence="5">
    <location>
        <begin position="555"/>
        <end position="565"/>
    </location>
</feature>
<feature type="domain" description="HSF-type DNA-binding" evidence="6">
    <location>
        <begin position="131"/>
        <end position="226"/>
    </location>
</feature>
<dbReference type="InterPro" id="IPR000232">
    <property type="entry name" value="HSF_DNA-bd"/>
</dbReference>
<dbReference type="STRING" id="35128.B8C1Q0"/>